<organism evidence="1 2">
    <name type="scientific">Candidatus Syntrophosphaera thermopropionivorans</name>
    <dbReference type="NCBI Taxonomy" id="2593015"/>
    <lineage>
        <taxon>Bacteria</taxon>
        <taxon>Pseudomonadati</taxon>
        <taxon>Candidatus Cloacimonadota</taxon>
        <taxon>Candidatus Cloacimonadia</taxon>
        <taxon>Candidatus Cloacimonadales</taxon>
        <taxon>Candidatus Cloacimonadaceae</taxon>
        <taxon>Candidatus Syntrophosphaera</taxon>
    </lineage>
</organism>
<dbReference type="EMBL" id="SMOG01000001">
    <property type="protein sequence ID" value="TDF74523.1"/>
    <property type="molecule type" value="Genomic_DNA"/>
</dbReference>
<evidence type="ECO:0000313" key="1">
    <source>
        <dbReference type="EMBL" id="TDF74523.1"/>
    </source>
</evidence>
<name>A0AC61QKS5_9BACT</name>
<comment type="caution">
    <text evidence="1">The sequence shown here is derived from an EMBL/GenBank/DDBJ whole genome shotgun (WGS) entry which is preliminary data.</text>
</comment>
<sequence>MKKQSNKNRRFLNFIYVLLILLLLSWILFWGNNSFYKKWKLKRKINRMEQQYNALKAQNDSLANYNYRLKTDPEAAEEVAREEHGLIKSDETVFIFKEATNDSLKQDQQTGKKSSKFPVTKSIIKK</sequence>
<gene>
    <name evidence="1" type="ORF">E0946_00090</name>
</gene>
<evidence type="ECO:0000313" key="2">
    <source>
        <dbReference type="Proteomes" id="UP000294588"/>
    </source>
</evidence>
<reference evidence="1" key="1">
    <citation type="submission" date="2019-03" db="EMBL/GenBank/DDBJ databases">
        <title>Candidatus Syntrophosphaera thermopropionivorans: a novel player in syntrophic propionate oxidation during anaerobic digestion.</title>
        <authorList>
            <person name="Dyksma S."/>
        </authorList>
    </citation>
    <scope>NUCLEOTIDE SEQUENCE</scope>
    <source>
        <strain evidence="1">W5</strain>
    </source>
</reference>
<keyword evidence="2" id="KW-1185">Reference proteome</keyword>
<accession>A0AC61QKS5</accession>
<dbReference type="Proteomes" id="UP000294588">
    <property type="component" value="Unassembled WGS sequence"/>
</dbReference>
<protein>
    <submittedName>
        <fullName evidence="1">Uncharacterized protein</fullName>
    </submittedName>
</protein>
<proteinExistence type="predicted"/>